<dbReference type="CDD" id="cd01097">
    <property type="entry name" value="Tetrahydromethanopterin_reductase"/>
    <property type="match status" value="1"/>
</dbReference>
<protein>
    <submittedName>
        <fullName evidence="3">LLM class flavin-dependent oxidoreductase</fullName>
    </submittedName>
</protein>
<evidence type="ECO:0000259" key="2">
    <source>
        <dbReference type="Pfam" id="PF00296"/>
    </source>
</evidence>
<proteinExistence type="predicted"/>
<keyword evidence="1" id="KW-0560">Oxidoreductase</keyword>
<gene>
    <name evidence="3" type="ORF">KCQ71_12095</name>
</gene>
<dbReference type="PANTHER" id="PTHR43244">
    <property type="match status" value="1"/>
</dbReference>
<dbReference type="Gene3D" id="3.20.20.30">
    <property type="entry name" value="Luciferase-like domain"/>
    <property type="match status" value="1"/>
</dbReference>
<evidence type="ECO:0000256" key="1">
    <source>
        <dbReference type="ARBA" id="ARBA00023002"/>
    </source>
</evidence>
<dbReference type="SUPFAM" id="SSF51679">
    <property type="entry name" value="Bacterial luciferase-like"/>
    <property type="match status" value="1"/>
</dbReference>
<keyword evidence="4" id="KW-1185">Reference proteome</keyword>
<dbReference type="RefSeq" id="WP_223406199.1">
    <property type="nucleotide sequence ID" value="NZ_JAGSHT010000012.1"/>
</dbReference>
<evidence type="ECO:0000313" key="3">
    <source>
        <dbReference type="EMBL" id="MBZ2196901.1"/>
    </source>
</evidence>
<comment type="caution">
    <text evidence="3">The sequence shown here is derived from an EMBL/GenBank/DDBJ whole genome shotgun (WGS) entry which is preliminary data.</text>
</comment>
<dbReference type="Proteomes" id="UP000826651">
    <property type="component" value="Unassembled WGS sequence"/>
</dbReference>
<dbReference type="PANTHER" id="PTHR43244:SF1">
    <property type="entry name" value="5,10-METHYLENETETRAHYDROMETHANOPTERIN REDUCTASE"/>
    <property type="match status" value="1"/>
</dbReference>
<reference evidence="3 4" key="1">
    <citation type="submission" date="2021-04" db="EMBL/GenBank/DDBJ databases">
        <title>Ruania sp. nov., isolated from sandy soil of mangrove forest.</title>
        <authorList>
            <person name="Ge X."/>
            <person name="Huang R."/>
            <person name="Liu W."/>
        </authorList>
    </citation>
    <scope>NUCLEOTIDE SEQUENCE [LARGE SCALE GENOMIC DNA]</scope>
    <source>
        <strain evidence="3 4">N2-46</strain>
    </source>
</reference>
<sequence length="337" mass="35084">MSVSLTIALQSDKTAVEYARLARIVEGIGFDGLSVYSDLGYQPPMAALMVAADVTESVRLGPSCLNPYLLHPVEIAGQIAALDEASGGRAYLGLARGSWMSQVGVRQDRPLAHLEDTVQIVRRLLAGDDSGYAGTVFAIEPGFALQYQPVRPAVDVLLGVWGPRGAALAGRIADEVKIGGSANPDMVRQMRHWLDDSAISAGRGAGAVAVCAGAVTVVDTDGDVARGIARREVAMYVDVIAALDPTVQIEDELLVRLRALLAQDRADDAGALLSDDLLDRFAFAGTPAQIVAHTLELVEAGAGRVEFGTPHGLTGAGGIDLLGSAVLPAIRSELAAA</sequence>
<organism evidence="3 4">
    <name type="scientific">Occultella gossypii</name>
    <dbReference type="NCBI Taxonomy" id="2800820"/>
    <lineage>
        <taxon>Bacteria</taxon>
        <taxon>Bacillati</taxon>
        <taxon>Actinomycetota</taxon>
        <taxon>Actinomycetes</taxon>
        <taxon>Micrococcales</taxon>
        <taxon>Ruaniaceae</taxon>
        <taxon>Occultella</taxon>
    </lineage>
</organism>
<evidence type="ECO:0000313" key="4">
    <source>
        <dbReference type="Proteomes" id="UP000826651"/>
    </source>
</evidence>
<dbReference type="InterPro" id="IPR036661">
    <property type="entry name" value="Luciferase-like_sf"/>
</dbReference>
<name>A0ABS7SCD8_9MICO</name>
<dbReference type="Pfam" id="PF00296">
    <property type="entry name" value="Bac_luciferase"/>
    <property type="match status" value="1"/>
</dbReference>
<dbReference type="InterPro" id="IPR050564">
    <property type="entry name" value="F420-G6PD/mer"/>
</dbReference>
<dbReference type="EMBL" id="JAGSHT010000012">
    <property type="protein sequence ID" value="MBZ2196901.1"/>
    <property type="molecule type" value="Genomic_DNA"/>
</dbReference>
<feature type="domain" description="Luciferase-like" evidence="2">
    <location>
        <begin position="15"/>
        <end position="302"/>
    </location>
</feature>
<dbReference type="InterPro" id="IPR011251">
    <property type="entry name" value="Luciferase-like_dom"/>
</dbReference>
<accession>A0ABS7SCD8</accession>